<gene>
    <name evidence="1" type="ORF">H2198_003899</name>
</gene>
<evidence type="ECO:0000313" key="2">
    <source>
        <dbReference type="Proteomes" id="UP001172386"/>
    </source>
</evidence>
<protein>
    <submittedName>
        <fullName evidence="1">Uncharacterized protein</fullName>
    </submittedName>
</protein>
<proteinExistence type="predicted"/>
<organism evidence="1 2">
    <name type="scientific">Neophaeococcomyces mojaviensis</name>
    <dbReference type="NCBI Taxonomy" id="3383035"/>
    <lineage>
        <taxon>Eukaryota</taxon>
        <taxon>Fungi</taxon>
        <taxon>Dikarya</taxon>
        <taxon>Ascomycota</taxon>
        <taxon>Pezizomycotina</taxon>
        <taxon>Eurotiomycetes</taxon>
        <taxon>Chaetothyriomycetidae</taxon>
        <taxon>Chaetothyriales</taxon>
        <taxon>Chaetothyriales incertae sedis</taxon>
        <taxon>Neophaeococcomyces</taxon>
    </lineage>
</organism>
<dbReference type="Proteomes" id="UP001172386">
    <property type="component" value="Unassembled WGS sequence"/>
</dbReference>
<sequence>MVTTRSAEREDEPIPPPHNGEGISLQYRGHREQRDQREDTTPDNDPLPPAETVAQRRLRLMNLDPQELAAMVAVEEAKAEQARNVERLLYLMGGGIGTEQQQVAEQERINLPQAPYDSQGNHKRFASEELDSFSKAFKPASPDTFDGSSYDDLERFLMEAELYFEAVNANLDSEEAGQVKRYIRTAGTWLRGDAQKAYTRDRSSIETWDGFKTFLRGTIRDPLTRMAEATRRSQYLRQRGDQTARQFLHDIEQAEKEVEALQLDEEQQKAMRFLHGLHADLKNAIMAESSEVLTSRTKILAAAGRHEQRLGTGKKKEFEQKDRGRSNHSSYNNARNRSFSHTNRTGSPHGNGGRSANAKSETQTKEKVQYQKSTFQAKSSSNYPCRRCGQAWSHGHQCKPKGHDDPKK</sequence>
<dbReference type="EMBL" id="JAPDRQ010000055">
    <property type="protein sequence ID" value="KAJ9658061.1"/>
    <property type="molecule type" value="Genomic_DNA"/>
</dbReference>
<reference evidence="1" key="1">
    <citation type="submission" date="2022-10" db="EMBL/GenBank/DDBJ databases">
        <title>Culturing micro-colonial fungi from biological soil crusts in the Mojave desert and describing Neophaeococcomyces mojavensis, and introducing the new genera and species Taxawa tesnikishii.</title>
        <authorList>
            <person name="Kurbessoian T."/>
            <person name="Stajich J.E."/>
        </authorList>
    </citation>
    <scope>NUCLEOTIDE SEQUENCE</scope>
    <source>
        <strain evidence="1">JES_112</strain>
    </source>
</reference>
<keyword evidence="2" id="KW-1185">Reference proteome</keyword>
<name>A0ACC3A9Z0_9EURO</name>
<accession>A0ACC3A9Z0</accession>
<comment type="caution">
    <text evidence="1">The sequence shown here is derived from an EMBL/GenBank/DDBJ whole genome shotgun (WGS) entry which is preliminary data.</text>
</comment>
<evidence type="ECO:0000313" key="1">
    <source>
        <dbReference type="EMBL" id="KAJ9658061.1"/>
    </source>
</evidence>